<evidence type="ECO:0000256" key="1">
    <source>
        <dbReference type="SAM" id="MobiDB-lite"/>
    </source>
</evidence>
<dbReference type="OrthoDB" id="3205825at2759"/>
<feature type="transmembrane region" description="Helical" evidence="2">
    <location>
        <begin position="71"/>
        <end position="90"/>
    </location>
</feature>
<feature type="compositionally biased region" description="Basic and acidic residues" evidence="1">
    <location>
        <begin position="333"/>
        <end position="353"/>
    </location>
</feature>
<keyword evidence="2" id="KW-0472">Membrane</keyword>
<keyword evidence="4" id="KW-1185">Reference proteome</keyword>
<reference evidence="4" key="2">
    <citation type="journal article" date="2018" name="Nat. Commun.">
        <title>Extreme sensitivity to ultraviolet light in the fungal pathogen causing white-nose syndrome of bats.</title>
        <authorList>
            <person name="Palmer J.M."/>
            <person name="Drees K.P."/>
            <person name="Foster J.T."/>
            <person name="Lindner D.L."/>
        </authorList>
    </citation>
    <scope>NUCLEOTIDE SEQUENCE [LARGE SCALE GENOMIC DNA]</scope>
    <source>
        <strain evidence="4">UAMH 10579</strain>
    </source>
</reference>
<reference evidence="3 4" key="1">
    <citation type="submission" date="2016-03" db="EMBL/GenBank/DDBJ databases">
        <title>Comparative genomics of Pseudogymnoascus destructans, the fungus causing white-nose syndrome of bats.</title>
        <authorList>
            <person name="Palmer J.M."/>
            <person name="Drees K.P."/>
            <person name="Foster J.T."/>
            <person name="Lindner D.L."/>
        </authorList>
    </citation>
    <scope>NUCLEOTIDE SEQUENCE [LARGE SCALE GENOMIC DNA]</scope>
    <source>
        <strain evidence="3 4">UAMH 10579</strain>
    </source>
</reference>
<feature type="transmembrane region" description="Helical" evidence="2">
    <location>
        <begin position="190"/>
        <end position="213"/>
    </location>
</feature>
<organism evidence="3 4">
    <name type="scientific">Pseudogymnoascus verrucosus</name>
    <dbReference type="NCBI Taxonomy" id="342668"/>
    <lineage>
        <taxon>Eukaryota</taxon>
        <taxon>Fungi</taxon>
        <taxon>Dikarya</taxon>
        <taxon>Ascomycota</taxon>
        <taxon>Pezizomycotina</taxon>
        <taxon>Leotiomycetes</taxon>
        <taxon>Thelebolales</taxon>
        <taxon>Thelebolaceae</taxon>
        <taxon>Pseudogymnoascus</taxon>
    </lineage>
</organism>
<name>A0A1B8GPU6_9PEZI</name>
<evidence type="ECO:0000313" key="4">
    <source>
        <dbReference type="Proteomes" id="UP000091956"/>
    </source>
</evidence>
<feature type="transmembrane region" description="Helical" evidence="2">
    <location>
        <begin position="47"/>
        <end position="65"/>
    </location>
</feature>
<dbReference type="PANTHER" id="PTHR35179:SF1">
    <property type="entry name" value="INTEGRAL MEMBRANE PROTEIN"/>
    <property type="match status" value="1"/>
</dbReference>
<dbReference type="EMBL" id="KV460219">
    <property type="protein sequence ID" value="OBT97865.1"/>
    <property type="molecule type" value="Genomic_DNA"/>
</dbReference>
<keyword evidence="2" id="KW-0812">Transmembrane</keyword>
<feature type="transmembrane region" description="Helical" evidence="2">
    <location>
        <begin position="111"/>
        <end position="133"/>
    </location>
</feature>
<dbReference type="PANTHER" id="PTHR35179">
    <property type="entry name" value="PROTEIN CBG02620"/>
    <property type="match status" value="1"/>
</dbReference>
<feature type="compositionally biased region" description="Polar residues" evidence="1">
    <location>
        <begin position="321"/>
        <end position="332"/>
    </location>
</feature>
<accession>A0A1B8GPU6</accession>
<sequence>MSSEADFKLAAAAAGFTIGFGILTVWEAVKQTKVVRYPLRSHYVYMIWGEILVNLAIGIIAWLLVDGVVAPTIPILFLALFLWVFEIQLLMQIIINRTAIIVDDLRLLARIKWGTAIVISIIQIIVFCIWIPAHSSHPPSPMFGKINKYWDPTSKSLICVIDAALNYYFIRSVKERLVKYHGLVKYAPLVSFNARLLVVSVSMDVMLIGLMFLPNGLVYTQFHPVAYMVKLNIEMTMASLIKKIALASTASERDGLSSCHEYAVGESSNSNNGTQAIKSSNLSEVGKKSNGNIELSDYDINKKTVANVSVEDGESSDGESLPNQSTFYNTFDQRPHERGIPKRRSDDEISLRP</sequence>
<gene>
    <name evidence="3" type="ORF">VE01_03995</name>
</gene>
<dbReference type="AlphaFoldDB" id="A0A1B8GPU6"/>
<protein>
    <submittedName>
        <fullName evidence="3">Uncharacterized protein</fullName>
    </submittedName>
</protein>
<feature type="transmembrane region" description="Helical" evidence="2">
    <location>
        <begin position="6"/>
        <end position="26"/>
    </location>
</feature>
<evidence type="ECO:0000313" key="3">
    <source>
        <dbReference type="EMBL" id="OBT97865.1"/>
    </source>
</evidence>
<feature type="region of interest" description="Disordered" evidence="1">
    <location>
        <begin position="265"/>
        <end position="288"/>
    </location>
</feature>
<keyword evidence="2" id="KW-1133">Transmembrane helix</keyword>
<feature type="region of interest" description="Disordered" evidence="1">
    <location>
        <begin position="309"/>
        <end position="353"/>
    </location>
</feature>
<proteinExistence type="predicted"/>
<dbReference type="RefSeq" id="XP_018131598.1">
    <property type="nucleotide sequence ID" value="XM_018273473.2"/>
</dbReference>
<feature type="compositionally biased region" description="Polar residues" evidence="1">
    <location>
        <begin position="266"/>
        <end position="288"/>
    </location>
</feature>
<dbReference type="Proteomes" id="UP000091956">
    <property type="component" value="Unassembled WGS sequence"/>
</dbReference>
<dbReference type="GeneID" id="28837381"/>
<evidence type="ECO:0000256" key="2">
    <source>
        <dbReference type="SAM" id="Phobius"/>
    </source>
</evidence>